<keyword evidence="3" id="KW-1185">Reference proteome</keyword>
<dbReference type="Proteomes" id="UP000306918">
    <property type="component" value="Unassembled WGS sequence"/>
</dbReference>
<dbReference type="InterPro" id="IPR002035">
    <property type="entry name" value="VWF_A"/>
</dbReference>
<dbReference type="EMBL" id="STFF01000002">
    <property type="protein sequence ID" value="THU40302.1"/>
    <property type="molecule type" value="Genomic_DNA"/>
</dbReference>
<dbReference type="PROSITE" id="PS50234">
    <property type="entry name" value="VWFA"/>
    <property type="match status" value="1"/>
</dbReference>
<name>A0A4S8I2W8_9BACT</name>
<evidence type="ECO:0000313" key="3">
    <source>
        <dbReference type="Proteomes" id="UP000306918"/>
    </source>
</evidence>
<dbReference type="RefSeq" id="WP_208025534.1">
    <property type="nucleotide sequence ID" value="NZ_STFF01000002.1"/>
</dbReference>
<dbReference type="InterPro" id="IPR036465">
    <property type="entry name" value="vWFA_dom_sf"/>
</dbReference>
<gene>
    <name evidence="2" type="ORF">FAM09_10570</name>
</gene>
<comment type="caution">
    <text evidence="2">The sequence shown here is derived from an EMBL/GenBank/DDBJ whole genome shotgun (WGS) entry which is preliminary data.</text>
</comment>
<protein>
    <submittedName>
        <fullName evidence="2">VWA domain-containing protein</fullName>
    </submittedName>
</protein>
<dbReference type="SUPFAM" id="SSF53300">
    <property type="entry name" value="vWA-like"/>
    <property type="match status" value="1"/>
</dbReference>
<feature type="domain" description="VWFA" evidence="1">
    <location>
        <begin position="68"/>
        <end position="298"/>
    </location>
</feature>
<dbReference type="Gene3D" id="3.40.50.410">
    <property type="entry name" value="von Willebrand factor, type A domain"/>
    <property type="match status" value="1"/>
</dbReference>
<accession>A0A4S8I2W8</accession>
<proteinExistence type="predicted"/>
<evidence type="ECO:0000313" key="2">
    <source>
        <dbReference type="EMBL" id="THU40302.1"/>
    </source>
</evidence>
<dbReference type="CDD" id="cd00198">
    <property type="entry name" value="vWFA"/>
    <property type="match status" value="1"/>
</dbReference>
<organism evidence="2 3">
    <name type="scientific">Niastella caeni</name>
    <dbReference type="NCBI Taxonomy" id="2569763"/>
    <lineage>
        <taxon>Bacteria</taxon>
        <taxon>Pseudomonadati</taxon>
        <taxon>Bacteroidota</taxon>
        <taxon>Chitinophagia</taxon>
        <taxon>Chitinophagales</taxon>
        <taxon>Chitinophagaceae</taxon>
        <taxon>Niastella</taxon>
    </lineage>
</organism>
<dbReference type="AlphaFoldDB" id="A0A4S8I2W8"/>
<evidence type="ECO:0000259" key="1">
    <source>
        <dbReference type="PROSITE" id="PS50234"/>
    </source>
</evidence>
<reference evidence="2 3" key="1">
    <citation type="submission" date="2019-04" db="EMBL/GenBank/DDBJ databases">
        <title>Niastella caeni sp. nov., isolated from activated sludge.</title>
        <authorList>
            <person name="Sheng M."/>
        </authorList>
    </citation>
    <scope>NUCLEOTIDE SEQUENCE [LARGE SCALE GENOMIC DNA]</scope>
    <source>
        <strain evidence="2 3">HX-2-15</strain>
    </source>
</reference>
<sequence>MNSWVCVQDAGHIYNGLEAEQNGYFCPKCPYGEGILVNAQGQLTTAKQSPGGITIHNNPSIPQEDLGLAILLLDCSGSMKGSAFPNHPTSKKDLVARSVSAGIFSLSGNPLREFAYILIIGFDHEIDVLLPYTSIQEIVNQYQDAAGLEQMLREKMSKKEGATDINQALSVAFNFTQQFINSSIAALGNYKPRIQSVLDDNMQSHQIPNVRVLLFTDGEHYLGEDDRTLNPSPFKNLKYNGKPFDLLMSAYYGNSGENGYYQLKSLVSKCPRHPSQDQFFLFDDPSKVANLKGLFRMASGASGFCPHCLVESGTAIRDI</sequence>